<name>A0A183VBM5_TOXCA</name>
<evidence type="ECO:0000313" key="2">
    <source>
        <dbReference type="Proteomes" id="UP000050794"/>
    </source>
</evidence>
<dbReference type="WBParaSite" id="TCNE_0001814901-mRNA-1">
    <property type="protein sequence ID" value="TCNE_0001814901-mRNA-1"/>
    <property type="gene ID" value="TCNE_0001814901"/>
</dbReference>
<accession>A0A183VBM5</accession>
<keyword evidence="2" id="KW-1185">Reference proteome</keyword>
<organism evidence="2 3">
    <name type="scientific">Toxocara canis</name>
    <name type="common">Canine roundworm</name>
    <dbReference type="NCBI Taxonomy" id="6265"/>
    <lineage>
        <taxon>Eukaryota</taxon>
        <taxon>Metazoa</taxon>
        <taxon>Ecdysozoa</taxon>
        <taxon>Nematoda</taxon>
        <taxon>Chromadorea</taxon>
        <taxon>Rhabditida</taxon>
        <taxon>Spirurina</taxon>
        <taxon>Ascaridomorpha</taxon>
        <taxon>Ascaridoidea</taxon>
        <taxon>Toxocaridae</taxon>
        <taxon>Toxocara</taxon>
    </lineage>
</organism>
<reference evidence="3" key="1">
    <citation type="submission" date="2016-06" db="UniProtKB">
        <authorList>
            <consortium name="WormBaseParasite"/>
        </authorList>
    </citation>
    <scope>IDENTIFICATION</scope>
</reference>
<proteinExistence type="predicted"/>
<dbReference type="Proteomes" id="UP000050794">
    <property type="component" value="Unassembled WGS sequence"/>
</dbReference>
<dbReference type="EMBL" id="UYWY01025177">
    <property type="protein sequence ID" value="VDM49466.1"/>
    <property type="molecule type" value="Genomic_DNA"/>
</dbReference>
<sequence length="186" mass="20397">MFVVVSVSNAGTGLAIDLSVTDANGEPYYGQPPLSFYCEAYPPPEGAPPAALPHPSFIIPPDAHHMHIEQPANEATYMEDSLRPPHSSPNMPLAAQVSFFSVITDHSFLDKTPPCNDQIVPTVDTATQTDRMVTIQDLLADDELLKRLIVARLKDPVYIALQKKFSSALLRQPAGKRVRVTSLFLF</sequence>
<reference evidence="1 2" key="2">
    <citation type="submission" date="2018-11" db="EMBL/GenBank/DDBJ databases">
        <authorList>
            <consortium name="Pathogen Informatics"/>
        </authorList>
    </citation>
    <scope>NUCLEOTIDE SEQUENCE [LARGE SCALE GENOMIC DNA]</scope>
</reference>
<dbReference type="AlphaFoldDB" id="A0A183VBM5"/>
<protein>
    <submittedName>
        <fullName evidence="3">BESS domain-containing protein</fullName>
    </submittedName>
</protein>
<evidence type="ECO:0000313" key="3">
    <source>
        <dbReference type="WBParaSite" id="TCNE_0001814901-mRNA-1"/>
    </source>
</evidence>
<evidence type="ECO:0000313" key="1">
    <source>
        <dbReference type="EMBL" id="VDM49466.1"/>
    </source>
</evidence>
<gene>
    <name evidence="1" type="ORF">TCNE_LOCUS18145</name>
</gene>